<reference evidence="1 2" key="1">
    <citation type="submission" date="2024-08" db="EMBL/GenBank/DDBJ databases">
        <authorList>
            <person name="Cucini C."/>
            <person name="Frati F."/>
        </authorList>
    </citation>
    <scope>NUCLEOTIDE SEQUENCE [LARGE SCALE GENOMIC DNA]</scope>
</reference>
<evidence type="ECO:0000313" key="2">
    <source>
        <dbReference type="Proteomes" id="UP001642540"/>
    </source>
</evidence>
<dbReference type="Proteomes" id="UP001642540">
    <property type="component" value="Unassembled WGS sequence"/>
</dbReference>
<protein>
    <submittedName>
        <fullName evidence="1">Uncharacterized protein</fullName>
    </submittedName>
</protein>
<evidence type="ECO:0000313" key="1">
    <source>
        <dbReference type="EMBL" id="CAL8093200.1"/>
    </source>
</evidence>
<comment type="caution">
    <text evidence="1">The sequence shown here is derived from an EMBL/GenBank/DDBJ whole genome shotgun (WGS) entry which is preliminary data.</text>
</comment>
<organism evidence="1 2">
    <name type="scientific">Orchesella dallaii</name>
    <dbReference type="NCBI Taxonomy" id="48710"/>
    <lineage>
        <taxon>Eukaryota</taxon>
        <taxon>Metazoa</taxon>
        <taxon>Ecdysozoa</taxon>
        <taxon>Arthropoda</taxon>
        <taxon>Hexapoda</taxon>
        <taxon>Collembola</taxon>
        <taxon>Entomobryomorpha</taxon>
        <taxon>Entomobryoidea</taxon>
        <taxon>Orchesellidae</taxon>
        <taxon>Orchesellinae</taxon>
        <taxon>Orchesella</taxon>
    </lineage>
</organism>
<dbReference type="EMBL" id="CAXLJM020000026">
    <property type="protein sequence ID" value="CAL8093200.1"/>
    <property type="molecule type" value="Genomic_DNA"/>
</dbReference>
<proteinExistence type="predicted"/>
<keyword evidence="2" id="KW-1185">Reference proteome</keyword>
<accession>A0ABP1Q9H5</accession>
<gene>
    <name evidence="1" type="ORF">ODALV1_LOCUS8441</name>
</gene>
<sequence>MQRMRNETDINLSNLIEKFEIRRSFYDQGLWGYCADEGATKLIHDIDILLNITNDNNSKGTPMTICNRDELLECHPTFKKCQCIVDVRDFRNVVSEYWEDEEETNTRETKGKSLGRDGCVLKAGSNCPVANESPFLCVPGTNCLTMNGHKPCTLNNVVSSVLSSPSRSKRSANRRYSFIKDTYPTIHCQCYGYESPRA</sequence>
<name>A0ABP1Q9H5_9HEXA</name>